<dbReference type="InterPro" id="IPR002413">
    <property type="entry name" value="V5_allergen-like"/>
</dbReference>
<accession>A0A1I8P1D1</accession>
<dbReference type="EnsemblMetazoa" id="SCAU003919-RA">
    <property type="protein sequence ID" value="SCAU003919-PA"/>
    <property type="gene ID" value="SCAU003919"/>
</dbReference>
<proteinExistence type="inferred from homology"/>
<comment type="similarity">
    <text evidence="2">Belongs to the CRISP family.</text>
</comment>
<dbReference type="GO" id="GO:0005576">
    <property type="term" value="C:extracellular region"/>
    <property type="evidence" value="ECO:0007669"/>
    <property type="project" value="UniProtKB-SubCell"/>
</dbReference>
<reference evidence="8" key="1">
    <citation type="submission" date="2020-05" db="UniProtKB">
        <authorList>
            <consortium name="EnsemblMetazoa"/>
        </authorList>
    </citation>
    <scope>IDENTIFICATION</scope>
    <source>
        <strain evidence="8">USDA</strain>
    </source>
</reference>
<evidence type="ECO:0000256" key="1">
    <source>
        <dbReference type="ARBA" id="ARBA00004613"/>
    </source>
</evidence>
<keyword evidence="3" id="KW-0964">Secreted</keyword>
<feature type="domain" description="SCP" evidence="7">
    <location>
        <begin position="58"/>
        <end position="218"/>
    </location>
</feature>
<keyword evidence="9" id="KW-1185">Reference proteome</keyword>
<evidence type="ECO:0000313" key="9">
    <source>
        <dbReference type="Proteomes" id="UP000095300"/>
    </source>
</evidence>
<dbReference type="FunFam" id="3.40.33.10:FF:000007">
    <property type="entry name" value="Venom allergen"/>
    <property type="match status" value="1"/>
</dbReference>
<evidence type="ECO:0000256" key="5">
    <source>
        <dbReference type="ARBA" id="ARBA00068306"/>
    </source>
</evidence>
<dbReference type="KEGG" id="scac:106080844"/>
<gene>
    <name evidence="8" type="primary">106080844</name>
</gene>
<dbReference type="AlphaFoldDB" id="A0A1I8P1D1"/>
<dbReference type="Pfam" id="PF00188">
    <property type="entry name" value="CAP"/>
    <property type="match status" value="1"/>
</dbReference>
<dbReference type="PIRSF" id="PIRSF038921">
    <property type="entry name" value="P14a"/>
    <property type="match status" value="1"/>
</dbReference>
<dbReference type="STRING" id="35570.A0A1I8P1D1"/>
<dbReference type="Proteomes" id="UP000095300">
    <property type="component" value="Unassembled WGS sequence"/>
</dbReference>
<evidence type="ECO:0000256" key="4">
    <source>
        <dbReference type="ARBA" id="ARBA00022729"/>
    </source>
</evidence>
<dbReference type="SMART" id="SM00198">
    <property type="entry name" value="SCP"/>
    <property type="match status" value="1"/>
</dbReference>
<dbReference type="Gene3D" id="3.40.33.10">
    <property type="entry name" value="CAP"/>
    <property type="match status" value="1"/>
</dbReference>
<sequence length="253" mass="28534">METFKGFLFTAFVIALAHTEDYCDKKLCPVGTHIGCRHDGKFSPSCPKDVSLVKIDKSLKDYIVNGFNEKRNFIAGGGNHIHKSACRMATMQWDYELAKLAELNVRQCEMKQEACHNTMAYPMSGQNLAWKTYSNEPDYPALVESVVQMWYDEVNHSKMEYIEKYPDHDTGAVIAHFTAMVADRNFRLGCAASTYSMAGETYMAFLMACNFAFTNKIGEPIYTDCTTPAEKCTTGKNPKYPNLCSISEEYDVS</sequence>
<dbReference type="CDD" id="cd05380">
    <property type="entry name" value="CAP_euk"/>
    <property type="match status" value="1"/>
</dbReference>
<evidence type="ECO:0000256" key="2">
    <source>
        <dbReference type="ARBA" id="ARBA00009923"/>
    </source>
</evidence>
<protein>
    <recommendedName>
        <fullName evidence="5">Venom allergen-1</fullName>
    </recommendedName>
</protein>
<evidence type="ECO:0000256" key="6">
    <source>
        <dbReference type="SAM" id="SignalP"/>
    </source>
</evidence>
<dbReference type="SUPFAM" id="SSF55797">
    <property type="entry name" value="PR-1-like"/>
    <property type="match status" value="1"/>
</dbReference>
<dbReference type="OrthoDB" id="414826at2759"/>
<organism evidence="8 9">
    <name type="scientific">Stomoxys calcitrans</name>
    <name type="common">Stable fly</name>
    <name type="synonym">Conops calcitrans</name>
    <dbReference type="NCBI Taxonomy" id="35570"/>
    <lineage>
        <taxon>Eukaryota</taxon>
        <taxon>Metazoa</taxon>
        <taxon>Ecdysozoa</taxon>
        <taxon>Arthropoda</taxon>
        <taxon>Hexapoda</taxon>
        <taxon>Insecta</taxon>
        <taxon>Pterygota</taxon>
        <taxon>Neoptera</taxon>
        <taxon>Endopterygota</taxon>
        <taxon>Diptera</taxon>
        <taxon>Brachycera</taxon>
        <taxon>Muscomorpha</taxon>
        <taxon>Muscoidea</taxon>
        <taxon>Muscidae</taxon>
        <taxon>Stomoxys</taxon>
    </lineage>
</organism>
<name>A0A1I8P1D1_STOCA</name>
<evidence type="ECO:0000313" key="8">
    <source>
        <dbReference type="EnsemblMetazoa" id="SCAU003919-PA"/>
    </source>
</evidence>
<feature type="chain" id="PRO_5009325832" description="Venom allergen-1" evidence="6">
    <location>
        <begin position="20"/>
        <end position="253"/>
    </location>
</feature>
<evidence type="ECO:0000256" key="3">
    <source>
        <dbReference type="ARBA" id="ARBA00022525"/>
    </source>
</evidence>
<dbReference type="VEuPathDB" id="VectorBase:SCAU003919"/>
<dbReference type="PANTHER" id="PTHR10334">
    <property type="entry name" value="CYSTEINE-RICH SECRETORY PROTEIN-RELATED"/>
    <property type="match status" value="1"/>
</dbReference>
<feature type="signal peptide" evidence="6">
    <location>
        <begin position="1"/>
        <end position="19"/>
    </location>
</feature>
<dbReference type="InterPro" id="IPR034763">
    <property type="entry name" value="P14a_insect"/>
</dbReference>
<dbReference type="InterPro" id="IPR035940">
    <property type="entry name" value="CAP_sf"/>
</dbReference>
<keyword evidence="4 6" id="KW-0732">Signal</keyword>
<dbReference type="PRINTS" id="PR00838">
    <property type="entry name" value="V5ALLERGEN"/>
</dbReference>
<evidence type="ECO:0000259" key="7">
    <source>
        <dbReference type="SMART" id="SM00198"/>
    </source>
</evidence>
<dbReference type="InterPro" id="IPR014044">
    <property type="entry name" value="CAP_dom"/>
</dbReference>
<comment type="subcellular location">
    <subcellularLocation>
        <location evidence="1">Secreted</location>
    </subcellularLocation>
</comment>
<dbReference type="InterPro" id="IPR001283">
    <property type="entry name" value="CRISP-related"/>
</dbReference>